<comment type="caution">
    <text evidence="2">The sequence shown here is derived from an EMBL/GenBank/DDBJ whole genome shotgun (WGS) entry which is preliminary data.</text>
</comment>
<dbReference type="PANTHER" id="PTHR33067">
    <property type="entry name" value="RNA-DIRECTED DNA POLYMERASE-RELATED"/>
    <property type="match status" value="1"/>
</dbReference>
<dbReference type="InterPro" id="IPR021109">
    <property type="entry name" value="Peptidase_aspartic_dom_sf"/>
</dbReference>
<sequence length="369" mass="42462">MGNENQPCTLGDYSRPSNEGYQNTIELPEGDNVSSLRSDTIRLVQNGCAFHRLRSEDPKKHLKDFLKLVDLLDLNGANKERTHLQWRRIRVKNVTKLSIKKVVEQSEVLKEEDIEEHVENDESDRSRNEDPPGWGKYVDRLMKMPRSRPIGYYLKHKINKKTIEDLVDNHKYNDALLTTRLGKIDSEIYKSLPIEPMYDAILKNKLARNKGGEGNFVIACSIGKLKYMNALGDQGSDMNIMPLTIYNKLTSEKPIGTNIRLSLANYSYVYLVGIMKDVLADVAGFVYPVDFMILDVNEDDYMPLILGTLFITMARAEIKCCKGSMTLRAKKFEVRFVMTLRFHSKVKDRKKSDLDPMILTNYVNRRVLE</sequence>
<name>A0ABQ5AWU7_9ASTR</name>
<dbReference type="EMBL" id="BQNB010012720">
    <property type="protein sequence ID" value="GJT07065.1"/>
    <property type="molecule type" value="Genomic_DNA"/>
</dbReference>
<dbReference type="Gene3D" id="2.40.70.10">
    <property type="entry name" value="Acid Proteases"/>
    <property type="match status" value="1"/>
</dbReference>
<evidence type="ECO:0000256" key="1">
    <source>
        <dbReference type="SAM" id="MobiDB-lite"/>
    </source>
</evidence>
<organism evidence="2 3">
    <name type="scientific">Tanacetum coccineum</name>
    <dbReference type="NCBI Taxonomy" id="301880"/>
    <lineage>
        <taxon>Eukaryota</taxon>
        <taxon>Viridiplantae</taxon>
        <taxon>Streptophyta</taxon>
        <taxon>Embryophyta</taxon>
        <taxon>Tracheophyta</taxon>
        <taxon>Spermatophyta</taxon>
        <taxon>Magnoliopsida</taxon>
        <taxon>eudicotyledons</taxon>
        <taxon>Gunneridae</taxon>
        <taxon>Pentapetalae</taxon>
        <taxon>asterids</taxon>
        <taxon>campanulids</taxon>
        <taxon>Asterales</taxon>
        <taxon>Asteraceae</taxon>
        <taxon>Asteroideae</taxon>
        <taxon>Anthemideae</taxon>
        <taxon>Anthemidinae</taxon>
        <taxon>Tanacetum</taxon>
    </lineage>
</organism>
<feature type="region of interest" description="Disordered" evidence="1">
    <location>
        <begin position="113"/>
        <end position="135"/>
    </location>
</feature>
<gene>
    <name evidence="2" type="ORF">Tco_0841527</name>
</gene>
<feature type="region of interest" description="Disordered" evidence="1">
    <location>
        <begin position="1"/>
        <end position="29"/>
    </location>
</feature>
<dbReference type="CDD" id="cd00303">
    <property type="entry name" value="retropepsin_like"/>
    <property type="match status" value="1"/>
</dbReference>
<proteinExistence type="predicted"/>
<dbReference type="PANTHER" id="PTHR33067:SF36">
    <property type="match status" value="1"/>
</dbReference>
<evidence type="ECO:0000313" key="2">
    <source>
        <dbReference type="EMBL" id="GJT07065.1"/>
    </source>
</evidence>
<dbReference type="Proteomes" id="UP001151760">
    <property type="component" value="Unassembled WGS sequence"/>
</dbReference>
<protein>
    <submittedName>
        <fullName evidence="2">Zinc finger, CCHC-type containing protein</fullName>
    </submittedName>
</protein>
<accession>A0ABQ5AWU7</accession>
<keyword evidence="3" id="KW-1185">Reference proteome</keyword>
<reference evidence="2" key="2">
    <citation type="submission" date="2022-01" db="EMBL/GenBank/DDBJ databases">
        <authorList>
            <person name="Yamashiro T."/>
            <person name="Shiraishi A."/>
            <person name="Satake H."/>
            <person name="Nakayama K."/>
        </authorList>
    </citation>
    <scope>NUCLEOTIDE SEQUENCE</scope>
</reference>
<feature type="compositionally biased region" description="Polar residues" evidence="1">
    <location>
        <begin position="15"/>
        <end position="25"/>
    </location>
</feature>
<evidence type="ECO:0000313" key="3">
    <source>
        <dbReference type="Proteomes" id="UP001151760"/>
    </source>
</evidence>
<reference evidence="2" key="1">
    <citation type="journal article" date="2022" name="Int. J. Mol. Sci.">
        <title>Draft Genome of Tanacetum Coccineum: Genomic Comparison of Closely Related Tanacetum-Family Plants.</title>
        <authorList>
            <person name="Yamashiro T."/>
            <person name="Shiraishi A."/>
            <person name="Nakayama K."/>
            <person name="Satake H."/>
        </authorList>
    </citation>
    <scope>NUCLEOTIDE SEQUENCE</scope>
</reference>
<feature type="compositionally biased region" description="Acidic residues" evidence="1">
    <location>
        <begin position="113"/>
        <end position="122"/>
    </location>
</feature>